<dbReference type="SUPFAM" id="SSF48371">
    <property type="entry name" value="ARM repeat"/>
    <property type="match status" value="1"/>
</dbReference>
<comment type="caution">
    <text evidence="1">The sequence shown here is derived from an EMBL/GenBank/DDBJ whole genome shotgun (WGS) entry which is preliminary data.</text>
</comment>
<dbReference type="Proteomes" id="UP000521943">
    <property type="component" value="Unassembled WGS sequence"/>
</dbReference>
<evidence type="ECO:0000313" key="1">
    <source>
        <dbReference type="EMBL" id="KAF6756125.1"/>
    </source>
</evidence>
<dbReference type="AlphaFoldDB" id="A0A8H6M626"/>
<dbReference type="OrthoDB" id="3201069at2759"/>
<organism evidence="1 2">
    <name type="scientific">Ephemerocybe angulata</name>
    <dbReference type="NCBI Taxonomy" id="980116"/>
    <lineage>
        <taxon>Eukaryota</taxon>
        <taxon>Fungi</taxon>
        <taxon>Dikarya</taxon>
        <taxon>Basidiomycota</taxon>
        <taxon>Agaricomycotina</taxon>
        <taxon>Agaricomycetes</taxon>
        <taxon>Agaricomycetidae</taxon>
        <taxon>Agaricales</taxon>
        <taxon>Agaricineae</taxon>
        <taxon>Psathyrellaceae</taxon>
        <taxon>Ephemerocybe</taxon>
    </lineage>
</organism>
<protein>
    <submittedName>
        <fullName evidence="1">Armadillo-type protein</fullName>
    </submittedName>
</protein>
<dbReference type="GO" id="GO:0005829">
    <property type="term" value="C:cytosol"/>
    <property type="evidence" value="ECO:0007669"/>
    <property type="project" value="GOC"/>
</dbReference>
<name>A0A8H6M626_9AGAR</name>
<dbReference type="GO" id="GO:0030479">
    <property type="term" value="C:actin cortical patch"/>
    <property type="evidence" value="ECO:0007669"/>
    <property type="project" value="TreeGrafter"/>
</dbReference>
<keyword evidence="2" id="KW-1185">Reference proteome</keyword>
<accession>A0A8H6M626</accession>
<dbReference type="GO" id="GO:0006895">
    <property type="term" value="P:Golgi to endosome transport"/>
    <property type="evidence" value="ECO:0007669"/>
    <property type="project" value="TreeGrafter"/>
</dbReference>
<dbReference type="EMBL" id="JACGCI010000027">
    <property type="protein sequence ID" value="KAF6756125.1"/>
    <property type="molecule type" value="Genomic_DNA"/>
</dbReference>
<dbReference type="InterPro" id="IPR016024">
    <property type="entry name" value="ARM-type_fold"/>
</dbReference>
<dbReference type="GO" id="GO:0032051">
    <property type="term" value="F:clathrin light chain binding"/>
    <property type="evidence" value="ECO:0007669"/>
    <property type="project" value="TreeGrafter"/>
</dbReference>
<dbReference type="PANTHER" id="PTHR10292:SF1">
    <property type="entry name" value="CLATHRIN HEAVY CHAIN"/>
    <property type="match status" value="1"/>
</dbReference>
<dbReference type="PANTHER" id="PTHR10292">
    <property type="entry name" value="CLATHRIN HEAVY CHAIN RELATED"/>
    <property type="match status" value="1"/>
</dbReference>
<reference evidence="1 2" key="1">
    <citation type="submission" date="2020-07" db="EMBL/GenBank/DDBJ databases">
        <title>Comparative genomics of pyrophilous fungi reveals a link between fire events and developmental genes.</title>
        <authorList>
            <consortium name="DOE Joint Genome Institute"/>
            <person name="Steindorff A.S."/>
            <person name="Carver A."/>
            <person name="Calhoun S."/>
            <person name="Stillman K."/>
            <person name="Liu H."/>
            <person name="Lipzen A."/>
            <person name="Pangilinan J."/>
            <person name="Labutti K."/>
            <person name="Bruns T.D."/>
            <person name="Grigoriev I.V."/>
        </authorList>
    </citation>
    <scope>NUCLEOTIDE SEQUENCE [LARGE SCALE GENOMIC DNA]</scope>
    <source>
        <strain evidence="1 2">CBS 144469</strain>
    </source>
</reference>
<gene>
    <name evidence="1" type="ORF">DFP72DRAFT_1066941</name>
</gene>
<dbReference type="GO" id="GO:0006898">
    <property type="term" value="P:receptor-mediated endocytosis"/>
    <property type="evidence" value="ECO:0007669"/>
    <property type="project" value="TreeGrafter"/>
</dbReference>
<evidence type="ECO:0000313" key="2">
    <source>
        <dbReference type="Proteomes" id="UP000521943"/>
    </source>
</evidence>
<proteinExistence type="predicted"/>
<dbReference type="GO" id="GO:0071439">
    <property type="term" value="C:clathrin complex"/>
    <property type="evidence" value="ECO:0007669"/>
    <property type="project" value="TreeGrafter"/>
</dbReference>
<sequence>MKKNKLKYVPVSNDVSLDDLPAVLRQLQSLLPAVRVIFTDRYFCSAPRYGLKKVGRGASREADNEAATLIMLKHWKNDVSIALLDLKGSSIGNLVTEGGVVTLVPEFKPSLQVNAHTYDIVVRHHRLSRPLSYRVTDEEKWLVLIGVSGNLANRSALPSSSYSSTVWCGAFAAIKLVGHQKAINNLFSADRIAIGAKPFACLQEVLVGNLRQILQVVIDITTKHSNILGTINLIEMFESFKTFEGLYYYLGFIVDLREDPEIREVERICRESNFYDAEKVKNFLKEAKFKY</sequence>